<dbReference type="InterPro" id="IPR036866">
    <property type="entry name" value="RibonucZ/Hydroxyglut_hydro"/>
</dbReference>
<accession>A0A2T3FZN6</accession>
<protein>
    <submittedName>
        <fullName evidence="3">MBL fold metallo-hydrolase</fullName>
    </submittedName>
</protein>
<proteinExistence type="predicted"/>
<dbReference type="AlphaFoldDB" id="A0A2T3FZN6"/>
<keyword evidence="4" id="KW-1185">Reference proteome</keyword>
<dbReference type="Pfam" id="PF12706">
    <property type="entry name" value="Lactamase_B_2"/>
    <property type="match status" value="1"/>
</dbReference>
<gene>
    <name evidence="3" type="ORF">C7U55_05640</name>
</gene>
<evidence type="ECO:0000313" key="3">
    <source>
        <dbReference type="EMBL" id="PST40746.1"/>
    </source>
</evidence>
<evidence type="ECO:0000256" key="1">
    <source>
        <dbReference type="ARBA" id="ARBA00022801"/>
    </source>
</evidence>
<dbReference type="GeneID" id="77470575"/>
<dbReference type="PANTHER" id="PTHR43546:SF9">
    <property type="entry name" value="L-ASCORBATE-6-PHOSPHATE LACTONASE ULAG-RELATED"/>
    <property type="match status" value="1"/>
</dbReference>
<dbReference type="InterPro" id="IPR050114">
    <property type="entry name" value="UPF0173_UPF0282_UlaG_hydrolase"/>
</dbReference>
<feature type="domain" description="Metallo-beta-lactamase" evidence="2">
    <location>
        <begin position="47"/>
        <end position="228"/>
    </location>
</feature>
<name>A0A2T3FZN6_9FIRM</name>
<dbReference type="InterPro" id="IPR001279">
    <property type="entry name" value="Metallo-B-lactamas"/>
</dbReference>
<evidence type="ECO:0000259" key="2">
    <source>
        <dbReference type="Pfam" id="PF12706"/>
    </source>
</evidence>
<dbReference type="SUPFAM" id="SSF56281">
    <property type="entry name" value="Metallo-hydrolase/oxidoreductase"/>
    <property type="match status" value="1"/>
</dbReference>
<dbReference type="RefSeq" id="WP_106987738.1">
    <property type="nucleotide sequence ID" value="NZ_PYLP01000005.1"/>
</dbReference>
<keyword evidence="1 3" id="KW-0378">Hydrolase</keyword>
<dbReference type="Proteomes" id="UP000241201">
    <property type="component" value="Unassembled WGS sequence"/>
</dbReference>
<dbReference type="GO" id="GO:0016787">
    <property type="term" value="F:hydrolase activity"/>
    <property type="evidence" value="ECO:0007669"/>
    <property type="project" value="UniProtKB-KW"/>
</dbReference>
<dbReference type="PANTHER" id="PTHR43546">
    <property type="entry name" value="UPF0173 METAL-DEPENDENT HYDROLASE MJ1163-RELATED"/>
    <property type="match status" value="1"/>
</dbReference>
<dbReference type="Gene3D" id="3.60.15.10">
    <property type="entry name" value="Ribonuclease Z/Hydroxyacylglutathione hydrolase-like"/>
    <property type="match status" value="1"/>
</dbReference>
<evidence type="ECO:0000313" key="4">
    <source>
        <dbReference type="Proteomes" id="UP000241201"/>
    </source>
</evidence>
<organism evidence="3 4">
    <name type="scientific">Faecalibacillus faecis</name>
    <dbReference type="NCBI Taxonomy" id="1982628"/>
    <lineage>
        <taxon>Bacteria</taxon>
        <taxon>Bacillati</taxon>
        <taxon>Bacillota</taxon>
        <taxon>Erysipelotrichia</taxon>
        <taxon>Erysipelotrichales</taxon>
        <taxon>Coprobacillaceae</taxon>
        <taxon>Faecalibacillus</taxon>
    </lineage>
</organism>
<reference evidence="4" key="1">
    <citation type="submission" date="2018-03" db="EMBL/GenBank/DDBJ databases">
        <title>Lachnoclostridium SNUG30370 gen.nov., sp.nov., isolated from human faeces.</title>
        <authorList>
            <person name="Seo B."/>
            <person name="Jeon K."/>
            <person name="Ko G."/>
        </authorList>
    </citation>
    <scope>NUCLEOTIDE SEQUENCE [LARGE SCALE GENOMIC DNA]</scope>
    <source>
        <strain evidence="4">SNUG30370</strain>
    </source>
</reference>
<sequence length="268" mass="30332">MLKNEKGQAVTPKTVTMTKKDFEDQGNIRVYWLGGGGAMINDHGTVIMIDPLLEGFDMTLLIEMPIDVKDVPHVDAILVSHVDNDHYSRSTCRDLKDVCKEYHTSYYVASLMKEECGLDGIGHDIGDHIQINDIDVELTPADHAWQNQVAKYNYRIWEDREYCGFYVKTPTKKIWYVGDSKLLNCQLHMDPPDVMFFDFADNPVHIGLENAYKLANTYPNTKLVLIHWGSVDAPEASAFNGNPQDILDNVVNPERVVVLAPGEEYVVD</sequence>
<dbReference type="EMBL" id="PYLP01000005">
    <property type="protein sequence ID" value="PST40746.1"/>
    <property type="molecule type" value="Genomic_DNA"/>
</dbReference>
<comment type="caution">
    <text evidence="3">The sequence shown here is derived from an EMBL/GenBank/DDBJ whole genome shotgun (WGS) entry which is preliminary data.</text>
</comment>